<dbReference type="GO" id="GO:0009073">
    <property type="term" value="P:aromatic amino acid family biosynthetic process"/>
    <property type="evidence" value="ECO:0007669"/>
    <property type="project" value="UniProtKB-KW"/>
</dbReference>
<dbReference type="HOGENOM" id="CLU_437371_0_0_4"/>
<dbReference type="GO" id="GO:0008652">
    <property type="term" value="P:amino acid biosynthetic process"/>
    <property type="evidence" value="ECO:0007669"/>
    <property type="project" value="UniProtKB-KW"/>
</dbReference>
<comment type="pathway">
    <text evidence="1">Metabolic intermediate biosynthesis; chorismate biosynthesis; chorismate from D-erythrose 4-phosphate and phosphoenolpyruvate: step 4/7.</text>
</comment>
<comment type="cofactor">
    <cofactor evidence="4">
        <name>Mg(2+)</name>
        <dbReference type="ChEBI" id="CHEBI:18420"/>
    </cofactor>
    <text evidence="4">Binds 1 Mg(2+) ion per subunit.</text>
</comment>
<dbReference type="PANTHER" id="PTHR21089:SF1">
    <property type="entry name" value="BIFUNCTIONAL 3-DEHYDROQUINATE DEHYDRATASE_SHIKIMATE DEHYDROGENASE, CHLOROPLASTIC"/>
    <property type="match status" value="1"/>
</dbReference>
<dbReference type="EMBL" id="AFBQ01000119">
    <property type="protein sequence ID" value="EHY31758.1"/>
    <property type="molecule type" value="Genomic_DNA"/>
</dbReference>
<dbReference type="Pfam" id="PF01817">
    <property type="entry name" value="CM_2"/>
    <property type="match status" value="1"/>
</dbReference>
<dbReference type="SMART" id="SM00830">
    <property type="entry name" value="CM_2"/>
    <property type="match status" value="1"/>
</dbReference>
<keyword evidence="4" id="KW-0067">ATP-binding</keyword>
<dbReference type="HAMAP" id="MF_00109">
    <property type="entry name" value="Shikimate_kinase"/>
    <property type="match status" value="1"/>
</dbReference>
<dbReference type="UniPathway" id="UPA00053">
    <property type="reaction ID" value="UER00088"/>
</dbReference>
<comment type="subcellular location">
    <subcellularLocation>
        <location evidence="4">Cytoplasm</location>
    </subcellularLocation>
</comment>
<sequence>MDQTVISVSHDEIRDPAAHAAKVIRRERVRIDAADRAILDAMRGRFEAVAAIGAAKRRAGLPVYDAAREAALYARISEMAGDLAPAALALWRVMTAAARRMEGLDVRHEEADRADQAAQSALPTTLTLELPDAAMLTTVTTILAVHECVPAAMTWDGAARRMTISVTEGSAWAPAMLSDLTAQGVRIPEMEKVAEMAAEMTTGQAAEQSAPSRPRCGLLGRKLGYSYSPAIHAALGDYDYDLHEVPNEEDLEKFLKETPFDGLNVTIPYKVAVMAHCATLSPRAKAIGSVNTLVRRPDGTLHGDNTDDAGFTAMVEESGVDPAGKTCVVLGSGGASRTVVAVLKRMGAKRVVVVSRRGEDHYGNLARHADAALLVNATPVGMYPNVDASPVEDLSVFPKLEAVLDLIYNPPKTKLLADAEKRGIRTVNGLRMLVVQAAVASALWGCSAYDAKRCAAIEAAIRLGEENLWLVGMPGVGKTTVGGLLGEALGRPFVDLDAEIERVAGMPIPEIFRTRGEAGFREIEAEAAMTASRGRGTVIATGGGTVLREANRRAMRESGTVVWLQRDLSRLPTEGRPLSEAKGVEKLYAEREPIYRAAAHLEVDANLLAGAEAVAEHVIGRLMRA</sequence>
<comment type="subunit">
    <text evidence="4">Monomer.</text>
</comment>
<dbReference type="InterPro" id="IPR046346">
    <property type="entry name" value="Aminoacid_DH-like_N_sf"/>
</dbReference>
<dbReference type="SUPFAM" id="SSF53223">
    <property type="entry name" value="Aminoacid dehydrogenase-like, N-terminal domain"/>
    <property type="match status" value="1"/>
</dbReference>
<dbReference type="Pfam" id="PF01202">
    <property type="entry name" value="SKI"/>
    <property type="match status" value="1"/>
</dbReference>
<dbReference type="InterPro" id="IPR036291">
    <property type="entry name" value="NAD(P)-bd_dom_sf"/>
</dbReference>
<keyword evidence="4" id="KW-0547">Nucleotide-binding</keyword>
<dbReference type="InterPro" id="IPR031322">
    <property type="entry name" value="Shikimate/glucono_kinase"/>
</dbReference>
<dbReference type="EC" id="2.7.1.71" evidence="4"/>
<keyword evidence="4" id="KW-0963">Cytoplasm</keyword>
<feature type="domain" description="Chorismate mutase" evidence="5">
    <location>
        <begin position="18"/>
        <end position="106"/>
    </location>
</feature>
<evidence type="ECO:0000313" key="7">
    <source>
        <dbReference type="Proteomes" id="UP000004956"/>
    </source>
</evidence>
<feature type="binding site" evidence="4">
    <location>
        <position position="576"/>
    </location>
    <ligand>
        <name>ATP</name>
        <dbReference type="ChEBI" id="CHEBI:30616"/>
    </ligand>
</feature>
<keyword evidence="4" id="KW-0808">Transferase</keyword>
<keyword evidence="4" id="KW-0028">Amino-acid biosynthesis</keyword>
<comment type="similarity">
    <text evidence="4">Belongs to the shikimate kinase family.</text>
</comment>
<dbReference type="Proteomes" id="UP000004956">
    <property type="component" value="Unassembled WGS sequence"/>
</dbReference>
<comment type="catalytic activity">
    <reaction evidence="4">
        <text>shikimate + ATP = 3-phosphoshikimate + ADP + H(+)</text>
        <dbReference type="Rhea" id="RHEA:13121"/>
        <dbReference type="ChEBI" id="CHEBI:15378"/>
        <dbReference type="ChEBI" id="CHEBI:30616"/>
        <dbReference type="ChEBI" id="CHEBI:36208"/>
        <dbReference type="ChEBI" id="CHEBI:145989"/>
        <dbReference type="ChEBI" id="CHEBI:456216"/>
        <dbReference type="EC" id="2.7.1.71"/>
    </reaction>
</comment>
<evidence type="ECO:0000256" key="3">
    <source>
        <dbReference type="ARBA" id="ARBA00023141"/>
    </source>
</evidence>
<dbReference type="STRING" id="762967.HMPREF9440_00874"/>
<dbReference type="InterPro" id="IPR022893">
    <property type="entry name" value="Shikimate_DH_fam"/>
</dbReference>
<organism evidence="6 7">
    <name type="scientific">Sutterella parvirubra YIT 11816</name>
    <dbReference type="NCBI Taxonomy" id="762967"/>
    <lineage>
        <taxon>Bacteria</taxon>
        <taxon>Pseudomonadati</taxon>
        <taxon>Pseudomonadota</taxon>
        <taxon>Betaproteobacteria</taxon>
        <taxon>Burkholderiales</taxon>
        <taxon>Sutterellaceae</taxon>
        <taxon>Sutterella</taxon>
    </lineage>
</organism>
<gene>
    <name evidence="4" type="primary">aroK</name>
    <name evidence="6" type="ORF">HMPREF9440_00874</name>
</gene>
<dbReference type="InterPro" id="IPR000623">
    <property type="entry name" value="Shikimate_kinase/TSH1"/>
</dbReference>
<dbReference type="Pfam" id="PF08501">
    <property type="entry name" value="Shikimate_dh_N"/>
    <property type="match status" value="1"/>
</dbReference>
<proteinExistence type="inferred from homology"/>
<dbReference type="InterPro" id="IPR036979">
    <property type="entry name" value="CM_dom_sf"/>
</dbReference>
<dbReference type="SUPFAM" id="SSF52540">
    <property type="entry name" value="P-loop containing nucleoside triphosphate hydrolases"/>
    <property type="match status" value="1"/>
</dbReference>
<feature type="binding site" evidence="4">
    <location>
        <begin position="475"/>
        <end position="480"/>
    </location>
    <ligand>
        <name>ATP</name>
        <dbReference type="ChEBI" id="CHEBI:30616"/>
    </ligand>
</feature>
<keyword evidence="3 4" id="KW-0057">Aromatic amino acid biosynthesis</keyword>
<dbReference type="PRINTS" id="PR01100">
    <property type="entry name" value="SHIKIMTKNASE"/>
</dbReference>
<dbReference type="SUPFAM" id="SSF48600">
    <property type="entry name" value="Chorismate mutase II"/>
    <property type="match status" value="1"/>
</dbReference>
<keyword evidence="4" id="KW-0460">Magnesium</keyword>
<keyword evidence="4 6" id="KW-0418">Kinase</keyword>
<comment type="caution">
    <text evidence="4">Lacks conserved residue(s) required for the propagation of feature annotation.</text>
</comment>
<dbReference type="Gene3D" id="3.40.50.720">
    <property type="entry name" value="NAD(P)-binding Rossmann-like Domain"/>
    <property type="match status" value="1"/>
</dbReference>
<comment type="function">
    <text evidence="4">Catalyzes the specific phosphorylation of the 3-hydroxyl group of shikimic acid using ATP as a cosubstrate.</text>
</comment>
<comment type="pathway">
    <text evidence="4">Metabolic intermediate biosynthesis; chorismate biosynthesis; chorismate from D-erythrose 4-phosphate and phosphoenolpyruvate: step 5/7.</text>
</comment>
<dbReference type="GO" id="GO:0009423">
    <property type="term" value="P:chorismate biosynthetic process"/>
    <property type="evidence" value="ECO:0007669"/>
    <property type="project" value="UniProtKB-UniRule"/>
</dbReference>
<evidence type="ECO:0000256" key="1">
    <source>
        <dbReference type="ARBA" id="ARBA00004871"/>
    </source>
</evidence>
<dbReference type="PANTHER" id="PTHR21089">
    <property type="entry name" value="SHIKIMATE DEHYDROGENASE"/>
    <property type="match status" value="1"/>
</dbReference>
<dbReference type="InterPro" id="IPR013708">
    <property type="entry name" value="Shikimate_DH-bd_N"/>
</dbReference>
<feature type="binding site" evidence="4">
    <location>
        <position position="521"/>
    </location>
    <ligand>
        <name>substrate</name>
    </ligand>
</feature>
<feature type="binding site" evidence="4">
    <location>
        <position position="479"/>
    </location>
    <ligand>
        <name>Mg(2+)</name>
        <dbReference type="ChEBI" id="CHEBI:18420"/>
    </ligand>
</feature>
<dbReference type="PROSITE" id="PS51168">
    <property type="entry name" value="CHORISMATE_MUT_2"/>
    <property type="match status" value="1"/>
</dbReference>
<feature type="binding site" evidence="4">
    <location>
        <position position="497"/>
    </location>
    <ligand>
        <name>substrate</name>
    </ligand>
</feature>
<evidence type="ECO:0000313" key="6">
    <source>
        <dbReference type="EMBL" id="EHY31758.1"/>
    </source>
</evidence>
<dbReference type="CDD" id="cd01065">
    <property type="entry name" value="NAD_bind_Shikimate_DH"/>
    <property type="match status" value="1"/>
</dbReference>
<accession>H3KDR3</accession>
<dbReference type="Gene3D" id="3.40.50.300">
    <property type="entry name" value="P-loop containing nucleotide triphosphate hydrolases"/>
    <property type="match status" value="1"/>
</dbReference>
<keyword evidence="2" id="KW-0560">Oxidoreductase</keyword>
<comment type="caution">
    <text evidence="6">The sequence shown here is derived from an EMBL/GenBank/DDBJ whole genome shotgun (WGS) entry which is preliminary data.</text>
</comment>
<evidence type="ECO:0000259" key="5">
    <source>
        <dbReference type="PROSITE" id="PS51168"/>
    </source>
</evidence>
<feature type="binding site" evidence="4">
    <location>
        <position position="591"/>
    </location>
    <ligand>
        <name>substrate</name>
    </ligand>
</feature>
<dbReference type="GO" id="GO:0005524">
    <property type="term" value="F:ATP binding"/>
    <property type="evidence" value="ECO:0007669"/>
    <property type="project" value="UniProtKB-UniRule"/>
</dbReference>
<protein>
    <recommendedName>
        <fullName evidence="4">Shikimate kinase</fullName>
        <shortName evidence="4">SK</shortName>
        <ecNumber evidence="4">2.7.1.71</ecNumber>
    </recommendedName>
</protein>
<dbReference type="GO" id="GO:0004106">
    <property type="term" value="F:chorismate mutase activity"/>
    <property type="evidence" value="ECO:0007669"/>
    <property type="project" value="InterPro"/>
</dbReference>
<dbReference type="SUPFAM" id="SSF51735">
    <property type="entry name" value="NAD(P)-binding Rossmann-fold domains"/>
    <property type="match status" value="1"/>
</dbReference>
<dbReference type="InterPro" id="IPR002701">
    <property type="entry name" value="CM_II_prokaryot"/>
</dbReference>
<feature type="binding site" evidence="4">
    <location>
        <position position="543"/>
    </location>
    <ligand>
        <name>substrate</name>
    </ligand>
</feature>
<dbReference type="GO" id="GO:0005829">
    <property type="term" value="C:cytosol"/>
    <property type="evidence" value="ECO:0007669"/>
    <property type="project" value="TreeGrafter"/>
</dbReference>
<dbReference type="GO" id="GO:0019632">
    <property type="term" value="P:shikimate metabolic process"/>
    <property type="evidence" value="ECO:0007669"/>
    <property type="project" value="TreeGrafter"/>
</dbReference>
<reference evidence="6 7" key="1">
    <citation type="submission" date="2011-11" db="EMBL/GenBank/DDBJ databases">
        <authorList>
            <person name="Weinstock G."/>
            <person name="Sodergren E."/>
            <person name="Clifton S."/>
            <person name="Fulton L."/>
            <person name="Fulton B."/>
            <person name="Courtney L."/>
            <person name="Fronick C."/>
            <person name="Harrison M."/>
            <person name="Strong C."/>
            <person name="Farmer C."/>
            <person name="Delahaunty K."/>
            <person name="Markovic C."/>
            <person name="Hall O."/>
            <person name="Minx P."/>
            <person name="Tomlinson C."/>
            <person name="Mitreva M."/>
            <person name="Hou S."/>
            <person name="Chen J."/>
            <person name="Wollam A."/>
            <person name="Pepin K.H."/>
            <person name="Johnson M."/>
            <person name="Bhonagiri V."/>
            <person name="Zhang X."/>
            <person name="Suruliraj S."/>
            <person name="Warren W."/>
            <person name="Chinwalla A."/>
            <person name="Mardis E.R."/>
            <person name="Wilson R.K."/>
        </authorList>
    </citation>
    <scope>NUCLEOTIDE SEQUENCE [LARGE SCALE GENOMIC DNA]</scope>
    <source>
        <strain evidence="6 7">YIT 11816</strain>
    </source>
</reference>
<keyword evidence="4" id="KW-0479">Metal-binding</keyword>
<evidence type="ECO:0000256" key="4">
    <source>
        <dbReference type="HAMAP-Rule" id="MF_00109"/>
    </source>
</evidence>
<dbReference type="CDD" id="cd00464">
    <property type="entry name" value="SK"/>
    <property type="match status" value="1"/>
</dbReference>
<name>H3KDR3_9BURK</name>
<dbReference type="InterPro" id="IPR036263">
    <property type="entry name" value="Chorismate_II_sf"/>
</dbReference>
<dbReference type="GO" id="GO:0050661">
    <property type="term" value="F:NADP binding"/>
    <property type="evidence" value="ECO:0007669"/>
    <property type="project" value="TreeGrafter"/>
</dbReference>
<dbReference type="AlphaFoldDB" id="H3KDR3"/>
<dbReference type="PATRIC" id="fig|762967.3.peg.693"/>
<dbReference type="GO" id="GO:0004764">
    <property type="term" value="F:shikimate 3-dehydrogenase (NADP+) activity"/>
    <property type="evidence" value="ECO:0007669"/>
    <property type="project" value="InterPro"/>
</dbReference>
<dbReference type="RefSeq" id="WP_008541589.1">
    <property type="nucleotide sequence ID" value="NZ_JH604928.1"/>
</dbReference>
<dbReference type="Gene3D" id="3.40.50.10860">
    <property type="entry name" value="Leucine Dehydrogenase, chain A, domain 1"/>
    <property type="match status" value="1"/>
</dbReference>
<dbReference type="Gene3D" id="1.20.59.10">
    <property type="entry name" value="Chorismate mutase"/>
    <property type="match status" value="1"/>
</dbReference>
<dbReference type="OrthoDB" id="9776868at2"/>
<evidence type="ECO:0000256" key="2">
    <source>
        <dbReference type="ARBA" id="ARBA00023002"/>
    </source>
</evidence>
<keyword evidence="7" id="KW-1185">Reference proteome</keyword>
<dbReference type="InterPro" id="IPR027417">
    <property type="entry name" value="P-loop_NTPase"/>
</dbReference>
<dbReference type="GO" id="GO:0000287">
    <property type="term" value="F:magnesium ion binding"/>
    <property type="evidence" value="ECO:0007669"/>
    <property type="project" value="UniProtKB-UniRule"/>
</dbReference>
<dbReference type="GO" id="GO:0004765">
    <property type="term" value="F:shikimate kinase activity"/>
    <property type="evidence" value="ECO:0007669"/>
    <property type="project" value="UniProtKB-UniRule"/>
</dbReference>